<accession>A0A0N5BGS2</accession>
<dbReference type="InterPro" id="IPR001506">
    <property type="entry name" value="Peptidase_M12A"/>
</dbReference>
<evidence type="ECO:0000313" key="4">
    <source>
        <dbReference type="WBParaSite" id="SPAL_0000517200.1"/>
    </source>
</evidence>
<proteinExistence type="predicted"/>
<name>A0A0N5BGS2_STREA</name>
<feature type="domain" description="EGF-like" evidence="2">
    <location>
        <begin position="250"/>
        <end position="261"/>
    </location>
</feature>
<dbReference type="InterPro" id="IPR000742">
    <property type="entry name" value="EGF"/>
</dbReference>
<evidence type="ECO:0000259" key="2">
    <source>
        <dbReference type="PROSITE" id="PS00022"/>
    </source>
</evidence>
<feature type="signal peptide" evidence="1">
    <location>
        <begin position="1"/>
        <end position="15"/>
    </location>
</feature>
<dbReference type="Gene3D" id="3.40.390.10">
    <property type="entry name" value="Collagenase (Catalytic Domain)"/>
    <property type="match status" value="1"/>
</dbReference>
<dbReference type="GO" id="GO:0006508">
    <property type="term" value="P:proteolysis"/>
    <property type="evidence" value="ECO:0007669"/>
    <property type="project" value="InterPro"/>
</dbReference>
<dbReference type="GO" id="GO:0004222">
    <property type="term" value="F:metalloendopeptidase activity"/>
    <property type="evidence" value="ECO:0007669"/>
    <property type="project" value="InterPro"/>
</dbReference>
<dbReference type="Pfam" id="PF01400">
    <property type="entry name" value="Astacin"/>
    <property type="match status" value="1"/>
</dbReference>
<feature type="chain" id="PRO_5012836613" evidence="1">
    <location>
        <begin position="16"/>
        <end position="393"/>
    </location>
</feature>
<dbReference type="AlphaFoldDB" id="A0A0N5BGS2"/>
<keyword evidence="1" id="KW-0732">Signal</keyword>
<dbReference type="InterPro" id="IPR024079">
    <property type="entry name" value="MetalloPept_cat_dom_sf"/>
</dbReference>
<protein>
    <submittedName>
        <fullName evidence="4">Astacin domain-containing protein</fullName>
    </submittedName>
</protein>
<dbReference type="Proteomes" id="UP000046392">
    <property type="component" value="Unplaced"/>
</dbReference>
<sequence>MKIFFLILLVPLCIAENSKSKTIEESTSLAKQRPPYYISPKLNKYYFSNDSISTKLHTIFNQLRRNTCLDFRKQTSRIQNEIGINFDISKEGKSIVELSNSTSCPTNISLSENDYTNHTLLRFYLGIALDIIPEVRRPDRDIDVNVTISNVKSEFIQYYNITNSSYIKYLNDTEFDFRSPMFFGPDFGSNDNKPTYEVLLYKNDQHPSGFGRPFRHNFYKHIFYYYCGGSTIPNNCKYGGYPYPKEKNKCKCPEYLSGTNCENFNNQSTTVKYTIKGPLKANSSEQEFSINLTSTTFYLNITSEQGRNISVTVKNITFTESNCSSFGSFLDVLIRKDKGSAGMYLCRNTSNLNLPPLSNEVFFVLYARKENISFSISYKEVGENKTESQKEIS</sequence>
<evidence type="ECO:0000256" key="1">
    <source>
        <dbReference type="SAM" id="SignalP"/>
    </source>
</evidence>
<evidence type="ECO:0000313" key="3">
    <source>
        <dbReference type="Proteomes" id="UP000046392"/>
    </source>
</evidence>
<keyword evidence="3" id="KW-1185">Reference proteome</keyword>
<reference evidence="4" key="1">
    <citation type="submission" date="2017-02" db="UniProtKB">
        <authorList>
            <consortium name="WormBaseParasite"/>
        </authorList>
    </citation>
    <scope>IDENTIFICATION</scope>
</reference>
<dbReference type="WBParaSite" id="SPAL_0000517200.1">
    <property type="protein sequence ID" value="SPAL_0000517200.1"/>
    <property type="gene ID" value="SPAL_0000517200"/>
</dbReference>
<organism evidence="3 4">
    <name type="scientific">Strongyloides papillosus</name>
    <name type="common">Intestinal threadworm</name>
    <dbReference type="NCBI Taxonomy" id="174720"/>
    <lineage>
        <taxon>Eukaryota</taxon>
        <taxon>Metazoa</taxon>
        <taxon>Ecdysozoa</taxon>
        <taxon>Nematoda</taxon>
        <taxon>Chromadorea</taxon>
        <taxon>Rhabditida</taxon>
        <taxon>Tylenchina</taxon>
        <taxon>Panagrolaimomorpha</taxon>
        <taxon>Strongyloidoidea</taxon>
        <taxon>Strongyloididae</taxon>
        <taxon>Strongyloides</taxon>
    </lineage>
</organism>
<dbReference type="PROSITE" id="PS00022">
    <property type="entry name" value="EGF_1"/>
    <property type="match status" value="1"/>
</dbReference>